<dbReference type="EMBL" id="LVVM01003767">
    <property type="protein sequence ID" value="OJA14301.1"/>
    <property type="molecule type" value="Genomic_DNA"/>
</dbReference>
<dbReference type="SMART" id="SM00327">
    <property type="entry name" value="VWA"/>
    <property type="match status" value="1"/>
</dbReference>
<feature type="region of interest" description="Disordered" evidence="1">
    <location>
        <begin position="572"/>
        <end position="593"/>
    </location>
</feature>
<protein>
    <recommendedName>
        <fullName evidence="2">VWFA domain-containing protein</fullName>
    </recommendedName>
</protein>
<dbReference type="Gene3D" id="3.40.50.300">
    <property type="entry name" value="P-loop containing nucleotide triphosphate hydrolases"/>
    <property type="match status" value="1"/>
</dbReference>
<dbReference type="OrthoDB" id="2343366at2759"/>
<dbReference type="PANTHER" id="PTHR22796">
    <property type="entry name" value="URG4-RELATED"/>
    <property type="match status" value="1"/>
</dbReference>
<reference evidence="3 4" key="1">
    <citation type="submission" date="2016-03" db="EMBL/GenBank/DDBJ databases">
        <title>Comparative genomics of the ectomycorrhizal sister species Rhizopogon vinicolor and Rhizopogon vesiculosus (Basidiomycota: Boletales) reveals a divergence of the mating type B locus.</title>
        <authorList>
            <person name="Mujic A.B."/>
            <person name="Kuo A."/>
            <person name="Tritt A."/>
            <person name="Lipzen A."/>
            <person name="Chen C."/>
            <person name="Johnson J."/>
            <person name="Sharma A."/>
            <person name="Barry K."/>
            <person name="Grigoriev I.V."/>
            <person name="Spatafora J.W."/>
        </authorList>
    </citation>
    <scope>NUCLEOTIDE SEQUENCE [LARGE SCALE GENOMIC DNA]</scope>
    <source>
        <strain evidence="3 4">AM-OR11-056</strain>
    </source>
</reference>
<dbReference type="Pfam" id="PF13519">
    <property type="entry name" value="VWA_2"/>
    <property type="match status" value="1"/>
</dbReference>
<organism evidence="3 4">
    <name type="scientific">Rhizopogon vesiculosus</name>
    <dbReference type="NCBI Taxonomy" id="180088"/>
    <lineage>
        <taxon>Eukaryota</taxon>
        <taxon>Fungi</taxon>
        <taxon>Dikarya</taxon>
        <taxon>Basidiomycota</taxon>
        <taxon>Agaricomycotina</taxon>
        <taxon>Agaricomycetes</taxon>
        <taxon>Agaricomycetidae</taxon>
        <taxon>Boletales</taxon>
        <taxon>Suillineae</taxon>
        <taxon>Rhizopogonaceae</taxon>
        <taxon>Rhizopogon</taxon>
    </lineage>
</organism>
<comment type="caution">
    <text evidence="3">The sequence shown here is derived from an EMBL/GenBank/DDBJ whole genome shotgun (WGS) entry which is preliminary data.</text>
</comment>
<dbReference type="STRING" id="180088.A0A1J8PZP6"/>
<evidence type="ECO:0000259" key="2">
    <source>
        <dbReference type="PROSITE" id="PS50234"/>
    </source>
</evidence>
<proteinExistence type="predicted"/>
<keyword evidence="4" id="KW-1185">Reference proteome</keyword>
<sequence>MAKKPVKVVSSMGEQSVGKSFSLNHLVDTSFAGSAMRTTEGVWMSVTPTKDVLVVALDFEGTSNQSPLQRHVLIFLFDKGVHSIERSAQEDTLLVLFNTAISNLVLFRNNFALSRDITGLFQSFQSSSTVLDPAANPSLFQSTLVIIIKIRTKQKLPKSMSLRLTLYEHILKLLLRFALKFQKIVQDEQEANFISRLHAGQLNIVPWPVIESQEFYKLFPTLKRRLDKQKLTHNTAGQFLHMVKTLMAKLKVNDWGALSQSMASHRAQLLLSLLPSALAFGLQEVNPDPEPLKNLDDDVPIGMPDTPSEFSLATGGTQQSSSREATLQVLSRTWGDYNSRQHVSEDVWVENLSAHIDNLVNLRISHINEWISSNVARFQSGQASIDELMREFESATVDLKSNVQLCKLKCGDCELLCVQSRLHDGQHNCQSSHDCIHSCDFCASTGEIKDCSMSAGHPGKHICVVNAHLCGQICKLSERQGCLDECTKVIGHADGDHMCAAAVHACGQLMDLLRLAAILAASRVTWIMINITVVLDFVLSPANFAGDYVRIQTIFMACKTMLSTSAVISRVSSGHPQQEHETRHGSMSSSRWAVDGPDDTGLEVEGRRFSSNDEGAPMMCNLVCQALGRHIHIDYCRAPDASACRGNNEVQHIVRRLLPDPDRTKDYVTHNLFWRRAGFKDPYSREEQANFAKCDAMCSGPEHTAAAGNAAQPSYCTLPLFHPPMDPNNAQVGLGYVSNDGHLFSCRNPVIMQQAFHVIFVADRSGSMGCGDRHPLPNTPASDRITRHSNNRLGAVLSSLYSFWSARAAAVAGPQAARRDSYSVILFDHTIANVVVNDFASSPDQLLDAVLRYSAGGGTNFTAAVQRGQLVMEQHWSTERTPVMIFLSDGECHIADQTVQDLCRSAVRLGKALSFHAVSFGPDGSSSSLRRMTQIALDIQNNTSRDPLAPPAATVASSYTQALDTVQLAETFLGIAESLRKPRGSLIR</sequence>
<dbReference type="InterPro" id="IPR036465">
    <property type="entry name" value="vWFA_dom_sf"/>
</dbReference>
<name>A0A1J8PZP6_9AGAM</name>
<dbReference type="InterPro" id="IPR027417">
    <property type="entry name" value="P-loop_NTPase"/>
</dbReference>
<dbReference type="PROSITE" id="PS50234">
    <property type="entry name" value="VWFA"/>
    <property type="match status" value="1"/>
</dbReference>
<gene>
    <name evidence="3" type="ORF">AZE42_01564</name>
</gene>
<dbReference type="SUPFAM" id="SSF52540">
    <property type="entry name" value="P-loop containing nucleoside triphosphate hydrolases"/>
    <property type="match status" value="1"/>
</dbReference>
<dbReference type="SUPFAM" id="SSF53300">
    <property type="entry name" value="vWA-like"/>
    <property type="match status" value="1"/>
</dbReference>
<evidence type="ECO:0000313" key="4">
    <source>
        <dbReference type="Proteomes" id="UP000183567"/>
    </source>
</evidence>
<dbReference type="InterPro" id="IPR002035">
    <property type="entry name" value="VWF_A"/>
</dbReference>
<feature type="domain" description="VWFA" evidence="2">
    <location>
        <begin position="757"/>
        <end position="972"/>
    </location>
</feature>
<dbReference type="Proteomes" id="UP000183567">
    <property type="component" value="Unassembled WGS sequence"/>
</dbReference>
<evidence type="ECO:0000256" key="1">
    <source>
        <dbReference type="SAM" id="MobiDB-lite"/>
    </source>
</evidence>
<dbReference type="CDD" id="cd00198">
    <property type="entry name" value="vWFA"/>
    <property type="match status" value="1"/>
</dbReference>
<dbReference type="PANTHER" id="PTHR22796:SF1">
    <property type="entry name" value="VWFA DOMAIN-CONTAINING PROTEIN"/>
    <property type="match status" value="1"/>
</dbReference>
<accession>A0A1J8PZP6</accession>
<dbReference type="AlphaFoldDB" id="A0A1J8PZP6"/>
<evidence type="ECO:0000313" key="3">
    <source>
        <dbReference type="EMBL" id="OJA14301.1"/>
    </source>
</evidence>
<dbReference type="Gene3D" id="3.40.50.410">
    <property type="entry name" value="von Willebrand factor, type A domain"/>
    <property type="match status" value="1"/>
</dbReference>